<feature type="non-terminal residue" evidence="1">
    <location>
        <position position="235"/>
    </location>
</feature>
<evidence type="ECO:0000313" key="1">
    <source>
        <dbReference type="EMBL" id="EPB67348.1"/>
    </source>
</evidence>
<organism evidence="1 2">
    <name type="scientific">Ancylostoma ceylanicum</name>
    <dbReference type="NCBI Taxonomy" id="53326"/>
    <lineage>
        <taxon>Eukaryota</taxon>
        <taxon>Metazoa</taxon>
        <taxon>Ecdysozoa</taxon>
        <taxon>Nematoda</taxon>
        <taxon>Chromadorea</taxon>
        <taxon>Rhabditida</taxon>
        <taxon>Rhabditina</taxon>
        <taxon>Rhabditomorpha</taxon>
        <taxon>Strongyloidea</taxon>
        <taxon>Ancylostomatidae</taxon>
        <taxon>Ancylostomatinae</taxon>
        <taxon>Ancylostoma</taxon>
    </lineage>
</organism>
<reference evidence="1 2" key="1">
    <citation type="submission" date="2013-05" db="EMBL/GenBank/DDBJ databases">
        <title>Draft genome of the parasitic nematode Anyclostoma ceylanicum.</title>
        <authorList>
            <person name="Mitreva M."/>
        </authorList>
    </citation>
    <scope>NUCLEOTIDE SEQUENCE [LARGE SCALE GENOMIC DNA]</scope>
</reference>
<accession>A0A0D6L8K0</accession>
<keyword evidence="2" id="KW-1185">Reference proteome</keyword>
<gene>
    <name evidence="1" type="ORF">ANCCEY_13560</name>
</gene>
<sequence>MLRQMLSRIAFLCATKLHSFRVIRPPTALRMLSAKAAQEPPLKAVIVENEDDQAEEQIDYEKQLEALMPSEAVWKATPFKHHKKLKDIISELEIYAYMGTFIPKFLSDDDWFRLLNTTESVGERVSFLEYVAIKQRRQEKDKKKRSDRQERFLAELAKEKEKFERGEMGYGPDLYQLINNPMRNRKKIHATQGARVVSALRCNERPKIAFDLQYMFNEKHRVQSDLGNQLQYVIS</sequence>
<dbReference type="Proteomes" id="UP000054495">
    <property type="component" value="Unassembled WGS sequence"/>
</dbReference>
<protein>
    <submittedName>
        <fullName evidence="1">Uncharacterized protein</fullName>
    </submittedName>
</protein>
<proteinExistence type="predicted"/>
<name>A0A0D6L8K0_9BILA</name>
<dbReference type="EMBL" id="KE125706">
    <property type="protein sequence ID" value="EPB67348.1"/>
    <property type="molecule type" value="Genomic_DNA"/>
</dbReference>
<evidence type="ECO:0000313" key="2">
    <source>
        <dbReference type="Proteomes" id="UP000054495"/>
    </source>
</evidence>
<dbReference type="AlphaFoldDB" id="A0A0D6L8K0"/>